<evidence type="ECO:0000259" key="2">
    <source>
        <dbReference type="SMART" id="SM00477"/>
    </source>
</evidence>
<comment type="caution">
    <text evidence="4">The sequence shown here is derived from an EMBL/GenBank/DDBJ whole genome shotgun (WGS) entry which is preliminary data.</text>
</comment>
<feature type="chain" id="PRO_5029892116" evidence="1">
    <location>
        <begin position="17"/>
        <end position="270"/>
    </location>
</feature>
<dbReference type="InterPro" id="IPR044925">
    <property type="entry name" value="His-Me_finger_sf"/>
</dbReference>
<dbReference type="EMBL" id="VWYW01001340">
    <property type="protein sequence ID" value="NXF13143.1"/>
    <property type="molecule type" value="Genomic_DNA"/>
</dbReference>
<dbReference type="InterPro" id="IPR039015">
    <property type="entry name" value="ENDOD1"/>
</dbReference>
<organism evidence="4 5">
    <name type="scientific">Smithornis capensis</name>
    <dbReference type="NCBI Taxonomy" id="363769"/>
    <lineage>
        <taxon>Eukaryota</taxon>
        <taxon>Metazoa</taxon>
        <taxon>Chordata</taxon>
        <taxon>Craniata</taxon>
        <taxon>Vertebrata</taxon>
        <taxon>Euteleostomi</taxon>
        <taxon>Archelosauria</taxon>
        <taxon>Archosauria</taxon>
        <taxon>Dinosauria</taxon>
        <taxon>Saurischia</taxon>
        <taxon>Theropoda</taxon>
        <taxon>Coelurosauria</taxon>
        <taxon>Aves</taxon>
        <taxon>Neognathae</taxon>
        <taxon>Neoaves</taxon>
        <taxon>Telluraves</taxon>
        <taxon>Australaves</taxon>
        <taxon>Passeriformes</taxon>
        <taxon>Eurylaimidae</taxon>
        <taxon>Smithornis</taxon>
    </lineage>
</organism>
<protein>
    <submittedName>
        <fullName evidence="4">ENDD1 protein</fullName>
    </submittedName>
</protein>
<dbReference type="PANTHER" id="PTHR21472">
    <property type="entry name" value="ENDONUCLEASE DOMAIN-CONTAINING 1 PROTEIN ENDOD1"/>
    <property type="match status" value="1"/>
</dbReference>
<gene>
    <name evidence="4" type="primary">Endod1_3</name>
    <name evidence="4" type="ORF">SMICAP_R13130</name>
</gene>
<feature type="domain" description="ENPP1-3/EXOG-like endonuclease/phosphodiesterase" evidence="2">
    <location>
        <begin position="54"/>
        <end position="263"/>
    </location>
</feature>
<proteinExistence type="predicted"/>
<sequence>LLLLQVWVSCLWMGHSEVVTSFASCPQFFYHNAPPNNALQPQNPAWICQRYNNQYFYATLYDRNRRIPIYSAYIYQPGTAPRPQAWLVEPQLLGQSYPKDMEKESTLIDQYHVKLEDLKQSQAVRDDYKKLTGLTHGHLNPSGHHSTYSSRFTTFTLTNVVPQDEKLNNGAWSRYEVGTMSKKSKGCKTTYVVVGAVPGNTYIAGGRVNVPSHIWSSACCETNTTMKAWGVIAENKKNVVTPLTLGELEAELTKLYGKGQVSLFHRDCPR</sequence>
<dbReference type="InterPro" id="IPR044929">
    <property type="entry name" value="DNA/RNA_non-sp_Endonuclease_sf"/>
</dbReference>
<evidence type="ECO:0000313" key="4">
    <source>
        <dbReference type="EMBL" id="NXF13143.1"/>
    </source>
</evidence>
<dbReference type="SMART" id="SM00477">
    <property type="entry name" value="NUC"/>
    <property type="match status" value="1"/>
</dbReference>
<feature type="non-terminal residue" evidence="4">
    <location>
        <position position="270"/>
    </location>
</feature>
<evidence type="ECO:0000259" key="3">
    <source>
        <dbReference type="SMART" id="SM00892"/>
    </source>
</evidence>
<dbReference type="InterPro" id="IPR020821">
    <property type="entry name" value="ENPP1-3/EXOG-like_nuc-like"/>
</dbReference>
<dbReference type="GO" id="GO:0003676">
    <property type="term" value="F:nucleic acid binding"/>
    <property type="evidence" value="ECO:0007669"/>
    <property type="project" value="InterPro"/>
</dbReference>
<dbReference type="InterPro" id="IPR001604">
    <property type="entry name" value="Endo_G_ENPP1-like_dom"/>
</dbReference>
<feature type="domain" description="DNA/RNA non-specific endonuclease/pyrophosphatase/phosphodiesterase" evidence="3">
    <location>
        <begin position="53"/>
        <end position="263"/>
    </location>
</feature>
<accession>A0A7K8R5I6</accession>
<feature type="non-terminal residue" evidence="4">
    <location>
        <position position="1"/>
    </location>
</feature>
<keyword evidence="5" id="KW-1185">Reference proteome</keyword>
<dbReference type="Proteomes" id="UP000567624">
    <property type="component" value="Unassembled WGS sequence"/>
</dbReference>
<dbReference type="Gene3D" id="3.40.570.10">
    <property type="entry name" value="Extracellular Endonuclease, subunit A"/>
    <property type="match status" value="1"/>
</dbReference>
<evidence type="ECO:0000313" key="5">
    <source>
        <dbReference type="Proteomes" id="UP000567624"/>
    </source>
</evidence>
<dbReference type="GO" id="GO:0016787">
    <property type="term" value="F:hydrolase activity"/>
    <property type="evidence" value="ECO:0007669"/>
    <property type="project" value="InterPro"/>
</dbReference>
<feature type="signal peptide" evidence="1">
    <location>
        <begin position="1"/>
        <end position="16"/>
    </location>
</feature>
<dbReference type="Pfam" id="PF01223">
    <property type="entry name" value="Endonuclease_NS"/>
    <property type="match status" value="1"/>
</dbReference>
<dbReference type="GO" id="GO:0046872">
    <property type="term" value="F:metal ion binding"/>
    <property type="evidence" value="ECO:0007669"/>
    <property type="project" value="InterPro"/>
</dbReference>
<name>A0A7K8R5I6_9PASS</name>
<reference evidence="4 5" key="1">
    <citation type="submission" date="2019-09" db="EMBL/GenBank/DDBJ databases">
        <title>Bird 10,000 Genomes (B10K) Project - Family phase.</title>
        <authorList>
            <person name="Zhang G."/>
        </authorList>
    </citation>
    <scope>NUCLEOTIDE SEQUENCE [LARGE SCALE GENOMIC DNA]</scope>
    <source>
        <strain evidence="4">B10K-CU-031-20</strain>
    </source>
</reference>
<keyword evidence="1" id="KW-0732">Signal</keyword>
<dbReference type="SUPFAM" id="SSF54060">
    <property type="entry name" value="His-Me finger endonucleases"/>
    <property type="match status" value="1"/>
</dbReference>
<dbReference type="PANTHER" id="PTHR21472:SF26">
    <property type="entry name" value="ENDONUCLEASE DOMAIN CONTAINING 1"/>
    <property type="match status" value="1"/>
</dbReference>
<evidence type="ECO:0000256" key="1">
    <source>
        <dbReference type="SAM" id="SignalP"/>
    </source>
</evidence>
<dbReference type="AlphaFoldDB" id="A0A7K8R5I6"/>
<dbReference type="SMART" id="SM00892">
    <property type="entry name" value="Endonuclease_NS"/>
    <property type="match status" value="1"/>
</dbReference>